<dbReference type="Pfam" id="PF07714">
    <property type="entry name" value="PK_Tyr_Ser-Thr"/>
    <property type="match status" value="1"/>
</dbReference>
<comment type="catalytic activity">
    <reaction evidence="7">
        <text>L-threonyl-[protein] + ATP = O-phospho-L-threonyl-[protein] + ADP + H(+)</text>
        <dbReference type="Rhea" id="RHEA:46608"/>
        <dbReference type="Rhea" id="RHEA-COMP:11060"/>
        <dbReference type="Rhea" id="RHEA-COMP:11605"/>
        <dbReference type="ChEBI" id="CHEBI:15378"/>
        <dbReference type="ChEBI" id="CHEBI:30013"/>
        <dbReference type="ChEBI" id="CHEBI:30616"/>
        <dbReference type="ChEBI" id="CHEBI:61977"/>
        <dbReference type="ChEBI" id="CHEBI:456216"/>
        <dbReference type="EC" id="2.7.11.1"/>
    </reaction>
</comment>
<evidence type="ECO:0000256" key="2">
    <source>
        <dbReference type="ARBA" id="ARBA00022527"/>
    </source>
</evidence>
<evidence type="ECO:0000256" key="7">
    <source>
        <dbReference type="ARBA" id="ARBA00047899"/>
    </source>
</evidence>
<keyword evidence="5" id="KW-0418">Kinase</keyword>
<dbReference type="Proteomes" id="UP001189429">
    <property type="component" value="Unassembled WGS sequence"/>
</dbReference>
<dbReference type="EC" id="2.7.11.1" evidence="1"/>
<evidence type="ECO:0000313" key="12">
    <source>
        <dbReference type="EMBL" id="CAK0814701.1"/>
    </source>
</evidence>
<gene>
    <name evidence="12" type="ORF">PCOR1329_LOCUS18227</name>
</gene>
<feature type="domain" description="Protein kinase" evidence="11">
    <location>
        <begin position="57"/>
        <end position="327"/>
    </location>
</feature>
<comment type="catalytic activity">
    <reaction evidence="8">
        <text>L-seryl-[protein] + ATP = O-phospho-L-seryl-[protein] + ADP + H(+)</text>
        <dbReference type="Rhea" id="RHEA:17989"/>
        <dbReference type="Rhea" id="RHEA-COMP:9863"/>
        <dbReference type="Rhea" id="RHEA-COMP:11604"/>
        <dbReference type="ChEBI" id="CHEBI:15378"/>
        <dbReference type="ChEBI" id="CHEBI:29999"/>
        <dbReference type="ChEBI" id="CHEBI:30616"/>
        <dbReference type="ChEBI" id="CHEBI:83421"/>
        <dbReference type="ChEBI" id="CHEBI:456216"/>
        <dbReference type="EC" id="2.7.11.1"/>
    </reaction>
</comment>
<name>A0ABN9RDV4_9DINO</name>
<dbReference type="InterPro" id="IPR051824">
    <property type="entry name" value="LRR_Rcpt-Like_S/T_Kinase"/>
</dbReference>
<evidence type="ECO:0000256" key="8">
    <source>
        <dbReference type="ARBA" id="ARBA00048679"/>
    </source>
</evidence>
<dbReference type="InterPro" id="IPR017441">
    <property type="entry name" value="Protein_kinase_ATP_BS"/>
</dbReference>
<feature type="binding site" evidence="9">
    <location>
        <position position="85"/>
    </location>
    <ligand>
        <name>ATP</name>
        <dbReference type="ChEBI" id="CHEBI:30616"/>
    </ligand>
</feature>
<reference evidence="12" key="1">
    <citation type="submission" date="2023-10" db="EMBL/GenBank/DDBJ databases">
        <authorList>
            <person name="Chen Y."/>
            <person name="Shah S."/>
            <person name="Dougan E. K."/>
            <person name="Thang M."/>
            <person name="Chan C."/>
        </authorList>
    </citation>
    <scope>NUCLEOTIDE SEQUENCE [LARGE SCALE GENOMIC DNA]</scope>
</reference>
<accession>A0ABN9RDV4</accession>
<proteinExistence type="predicted"/>
<sequence>MAGGGFAGFFERWKSDWIDPALDYIEGGPRMGRSDSHLNDVSIEYSGEDVMAATKNFDPSTMLGSGTFGCVYKGTMVDGTEVAIKVLQVPEEAGFEEEVKVLSRFRHPNLVILMGFARHWETGGRSLIYEYLSGGDVSRRLQRSRQLSEQFLWRARLSAALDAACGLSHLHNMTPRAFHRDIKGPNILLDKNGGAKMADFGLSCVSAGAQHKVQQASGTIGYACPEYIRSGIITEGSEVHSFGMVLLELLTGAPPAVQRPDRPNEFCYLVDHLQGRVAKVIQMLDPSSQFPLSLAQSVTETAFRCIRSRPEERPLFKQLVEELRQLLHAADMYASASPSALGVASATQPAPGPPKPSAAPAQPAPQAGVMRLMAGSPVECRWRGGTGWFPGRVEQVHQETAPSP</sequence>
<evidence type="ECO:0000256" key="3">
    <source>
        <dbReference type="ARBA" id="ARBA00022679"/>
    </source>
</evidence>
<comment type="caution">
    <text evidence="12">The sequence shown here is derived from an EMBL/GenBank/DDBJ whole genome shotgun (WGS) entry which is preliminary data.</text>
</comment>
<evidence type="ECO:0000256" key="6">
    <source>
        <dbReference type="ARBA" id="ARBA00022840"/>
    </source>
</evidence>
<dbReference type="PANTHER" id="PTHR48006">
    <property type="entry name" value="LEUCINE-RICH REPEAT-CONTAINING PROTEIN DDB_G0281931-RELATED"/>
    <property type="match status" value="1"/>
</dbReference>
<evidence type="ECO:0000313" key="13">
    <source>
        <dbReference type="Proteomes" id="UP001189429"/>
    </source>
</evidence>
<evidence type="ECO:0000256" key="10">
    <source>
        <dbReference type="SAM" id="MobiDB-lite"/>
    </source>
</evidence>
<evidence type="ECO:0000256" key="5">
    <source>
        <dbReference type="ARBA" id="ARBA00022777"/>
    </source>
</evidence>
<evidence type="ECO:0000256" key="9">
    <source>
        <dbReference type="PROSITE-ProRule" id="PRU10141"/>
    </source>
</evidence>
<dbReference type="PANTHER" id="PTHR48006:SF102">
    <property type="entry name" value="LEUCINE-RICH REPEAT-CONTAINING PROTEIN DDB_G0281931-RELATED"/>
    <property type="match status" value="1"/>
</dbReference>
<dbReference type="InterPro" id="IPR000719">
    <property type="entry name" value="Prot_kinase_dom"/>
</dbReference>
<organism evidence="12 13">
    <name type="scientific">Prorocentrum cordatum</name>
    <dbReference type="NCBI Taxonomy" id="2364126"/>
    <lineage>
        <taxon>Eukaryota</taxon>
        <taxon>Sar</taxon>
        <taxon>Alveolata</taxon>
        <taxon>Dinophyceae</taxon>
        <taxon>Prorocentrales</taxon>
        <taxon>Prorocentraceae</taxon>
        <taxon>Prorocentrum</taxon>
    </lineage>
</organism>
<keyword evidence="3" id="KW-0808">Transferase</keyword>
<dbReference type="PROSITE" id="PS50011">
    <property type="entry name" value="PROTEIN_KINASE_DOM"/>
    <property type="match status" value="1"/>
</dbReference>
<keyword evidence="2" id="KW-0723">Serine/threonine-protein kinase</keyword>
<feature type="region of interest" description="Disordered" evidence="10">
    <location>
        <begin position="343"/>
        <end position="365"/>
    </location>
</feature>
<keyword evidence="13" id="KW-1185">Reference proteome</keyword>
<dbReference type="Gene3D" id="1.10.510.10">
    <property type="entry name" value="Transferase(Phosphotransferase) domain 1"/>
    <property type="match status" value="1"/>
</dbReference>
<dbReference type="InterPro" id="IPR001245">
    <property type="entry name" value="Ser-Thr/Tyr_kinase_cat_dom"/>
</dbReference>
<dbReference type="InterPro" id="IPR011009">
    <property type="entry name" value="Kinase-like_dom_sf"/>
</dbReference>
<evidence type="ECO:0000259" key="11">
    <source>
        <dbReference type="PROSITE" id="PS50011"/>
    </source>
</evidence>
<evidence type="ECO:0000256" key="1">
    <source>
        <dbReference type="ARBA" id="ARBA00012513"/>
    </source>
</evidence>
<dbReference type="SMART" id="SM00220">
    <property type="entry name" value="S_TKc"/>
    <property type="match status" value="1"/>
</dbReference>
<keyword evidence="4 9" id="KW-0547">Nucleotide-binding</keyword>
<dbReference type="PROSITE" id="PS00107">
    <property type="entry name" value="PROTEIN_KINASE_ATP"/>
    <property type="match status" value="1"/>
</dbReference>
<dbReference type="EMBL" id="CAUYUJ010005714">
    <property type="protein sequence ID" value="CAK0814701.1"/>
    <property type="molecule type" value="Genomic_DNA"/>
</dbReference>
<protein>
    <recommendedName>
        <fullName evidence="1">non-specific serine/threonine protein kinase</fullName>
        <ecNumber evidence="1">2.7.11.1</ecNumber>
    </recommendedName>
</protein>
<dbReference type="Gene3D" id="3.30.200.20">
    <property type="entry name" value="Phosphorylase Kinase, domain 1"/>
    <property type="match status" value="1"/>
</dbReference>
<keyword evidence="6 9" id="KW-0067">ATP-binding</keyword>
<dbReference type="SUPFAM" id="SSF56112">
    <property type="entry name" value="Protein kinase-like (PK-like)"/>
    <property type="match status" value="1"/>
</dbReference>
<evidence type="ECO:0000256" key="4">
    <source>
        <dbReference type="ARBA" id="ARBA00022741"/>
    </source>
</evidence>